<organism evidence="9 10">
    <name type="scientific">Clostridium celatum DSM 1785</name>
    <dbReference type="NCBI Taxonomy" id="545697"/>
    <lineage>
        <taxon>Bacteria</taxon>
        <taxon>Bacillati</taxon>
        <taxon>Bacillota</taxon>
        <taxon>Clostridia</taxon>
        <taxon>Eubacteriales</taxon>
        <taxon>Clostridiaceae</taxon>
        <taxon>Clostridium</taxon>
    </lineage>
</organism>
<keyword evidence="3 7" id="KW-0732">Signal</keyword>
<reference evidence="9 10" key="1">
    <citation type="submission" date="2012-05" db="EMBL/GenBank/DDBJ databases">
        <authorList>
            <person name="Weinstock G."/>
            <person name="Sodergren E."/>
            <person name="Lobos E.A."/>
            <person name="Fulton L."/>
            <person name="Fulton R."/>
            <person name="Courtney L."/>
            <person name="Fronick C."/>
            <person name="O'Laughlin M."/>
            <person name="Godfrey J."/>
            <person name="Wilson R.M."/>
            <person name="Miner T."/>
            <person name="Farmer C."/>
            <person name="Delehaunty K."/>
            <person name="Cordes M."/>
            <person name="Minx P."/>
            <person name="Tomlinson C."/>
            <person name="Chen J."/>
            <person name="Wollam A."/>
            <person name="Pepin K.H."/>
            <person name="Bhonagiri V."/>
            <person name="Zhang X."/>
            <person name="Suruliraj S."/>
            <person name="Warren W."/>
            <person name="Mitreva M."/>
            <person name="Mardis E.R."/>
            <person name="Wilson R.K."/>
        </authorList>
    </citation>
    <scope>NUCLEOTIDE SEQUENCE [LARGE SCALE GENOMIC DNA]</scope>
    <source>
        <strain evidence="9 10">DSM 1785</strain>
    </source>
</reference>
<feature type="signal peptide" evidence="7">
    <location>
        <begin position="1"/>
        <end position="17"/>
    </location>
</feature>
<dbReference type="OrthoDB" id="14196at2"/>
<dbReference type="Pfam" id="PF13145">
    <property type="entry name" value="Rotamase_2"/>
    <property type="match status" value="1"/>
</dbReference>
<gene>
    <name evidence="9" type="ORF">HMPREF0216_01496</name>
</gene>
<dbReference type="RefSeq" id="WP_005212857.1">
    <property type="nucleotide sequence ID" value="NZ_KB291633.1"/>
</dbReference>
<evidence type="ECO:0000256" key="6">
    <source>
        <dbReference type="PROSITE-ProRule" id="PRU00278"/>
    </source>
</evidence>
<proteinExistence type="predicted"/>
<comment type="catalytic activity">
    <reaction evidence="1">
        <text>[protein]-peptidylproline (omega=180) = [protein]-peptidylproline (omega=0)</text>
        <dbReference type="Rhea" id="RHEA:16237"/>
        <dbReference type="Rhea" id="RHEA-COMP:10747"/>
        <dbReference type="Rhea" id="RHEA-COMP:10748"/>
        <dbReference type="ChEBI" id="CHEBI:83833"/>
        <dbReference type="ChEBI" id="CHEBI:83834"/>
        <dbReference type="EC" id="5.2.1.8"/>
    </reaction>
</comment>
<dbReference type="SUPFAM" id="SSF109998">
    <property type="entry name" value="Triger factor/SurA peptide-binding domain-like"/>
    <property type="match status" value="1"/>
</dbReference>
<evidence type="ECO:0000256" key="3">
    <source>
        <dbReference type="ARBA" id="ARBA00022729"/>
    </source>
</evidence>
<dbReference type="PANTHER" id="PTHR47245">
    <property type="entry name" value="PEPTIDYLPROLYL ISOMERASE"/>
    <property type="match status" value="1"/>
</dbReference>
<dbReference type="InterPro" id="IPR000297">
    <property type="entry name" value="PPIase_PpiC"/>
</dbReference>
<dbReference type="PROSITE" id="PS51257">
    <property type="entry name" value="PROKAR_LIPOPROTEIN"/>
    <property type="match status" value="1"/>
</dbReference>
<dbReference type="PANTHER" id="PTHR47245:SF1">
    <property type="entry name" value="FOLDASE PROTEIN PRSA"/>
    <property type="match status" value="1"/>
</dbReference>
<evidence type="ECO:0000256" key="5">
    <source>
        <dbReference type="ARBA" id="ARBA00023235"/>
    </source>
</evidence>
<dbReference type="GO" id="GO:0003755">
    <property type="term" value="F:peptidyl-prolyl cis-trans isomerase activity"/>
    <property type="evidence" value="ECO:0007669"/>
    <property type="project" value="UniProtKB-KW"/>
</dbReference>
<dbReference type="STRING" id="545697.HMPREF0216_01496"/>
<dbReference type="EMBL" id="AMEZ01000041">
    <property type="protein sequence ID" value="EKY27244.1"/>
    <property type="molecule type" value="Genomic_DNA"/>
</dbReference>
<name>L1QGU7_9CLOT</name>
<evidence type="ECO:0000256" key="4">
    <source>
        <dbReference type="ARBA" id="ARBA00023110"/>
    </source>
</evidence>
<keyword evidence="10" id="KW-1185">Reference proteome</keyword>
<dbReference type="InterPro" id="IPR050245">
    <property type="entry name" value="PrsA_foldase"/>
</dbReference>
<dbReference type="SUPFAM" id="SSF54534">
    <property type="entry name" value="FKBP-like"/>
    <property type="match status" value="1"/>
</dbReference>
<dbReference type="Gene3D" id="3.10.50.40">
    <property type="match status" value="1"/>
</dbReference>
<keyword evidence="4 6" id="KW-0697">Rotamase</keyword>
<dbReference type="InterPro" id="IPR046357">
    <property type="entry name" value="PPIase_dom_sf"/>
</dbReference>
<dbReference type="InterPro" id="IPR027304">
    <property type="entry name" value="Trigger_fact/SurA_dom_sf"/>
</dbReference>
<dbReference type="PROSITE" id="PS50198">
    <property type="entry name" value="PPIC_PPIASE_2"/>
    <property type="match status" value="1"/>
</dbReference>
<dbReference type="NCBIfam" id="NF000809">
    <property type="entry name" value="PRK00059.1"/>
    <property type="match status" value="1"/>
</dbReference>
<feature type="domain" description="PpiC" evidence="8">
    <location>
        <begin position="192"/>
        <end position="287"/>
    </location>
</feature>
<dbReference type="HOGENOM" id="CLU_034646_5_2_9"/>
<feature type="chain" id="PRO_5038418427" description="peptidylprolyl isomerase" evidence="7">
    <location>
        <begin position="18"/>
        <end position="337"/>
    </location>
</feature>
<dbReference type="eggNOG" id="COG0760">
    <property type="taxonomic scope" value="Bacteria"/>
</dbReference>
<dbReference type="Proteomes" id="UP000010420">
    <property type="component" value="Unassembled WGS sequence"/>
</dbReference>
<keyword evidence="5 6" id="KW-0413">Isomerase</keyword>
<dbReference type="PATRIC" id="fig|545697.3.peg.1474"/>
<evidence type="ECO:0000256" key="7">
    <source>
        <dbReference type="SAM" id="SignalP"/>
    </source>
</evidence>
<sequence>MRKIKNIVAIAAITAMAFTTVGCNMIAKTPEAIQKTVLAKVGSENITLADVDSELQADIDYLKEQYGENYEENLDDTIKEQLKAARQSVLSQLVEEKVIITKGTELGYIPSDEELASDIEAEKEKFKEIYGGEEGLQQALEYYGMTDEKFDTFVTNIVKTEKVQDAVTKDITVTDDEIKEYYDTNIANYTKNPGANAKHILFETEEEAAAAKAKIDSGETTFEDLFAEYEGNASSGIKPLAEDLGYVENEQENFDTDFLAGFKVLKEGEVSAPVKSSFGYHIIKVTDVVAEATVTPLDEVKDQIKSSLEYTKKNEAFTKQVEEWKNELNVKTYEDKL</sequence>
<protein>
    <recommendedName>
        <fullName evidence="2">peptidylprolyl isomerase</fullName>
        <ecNumber evidence="2">5.2.1.8</ecNumber>
    </recommendedName>
</protein>
<evidence type="ECO:0000313" key="10">
    <source>
        <dbReference type="Proteomes" id="UP000010420"/>
    </source>
</evidence>
<evidence type="ECO:0000259" key="8">
    <source>
        <dbReference type="PROSITE" id="PS50198"/>
    </source>
</evidence>
<evidence type="ECO:0000256" key="1">
    <source>
        <dbReference type="ARBA" id="ARBA00000971"/>
    </source>
</evidence>
<comment type="caution">
    <text evidence="9">The sequence shown here is derived from an EMBL/GenBank/DDBJ whole genome shotgun (WGS) entry which is preliminary data.</text>
</comment>
<accession>L1QGU7</accession>
<dbReference type="EC" id="5.2.1.8" evidence="2"/>
<evidence type="ECO:0000256" key="2">
    <source>
        <dbReference type="ARBA" id="ARBA00013194"/>
    </source>
</evidence>
<evidence type="ECO:0000313" key="9">
    <source>
        <dbReference type="EMBL" id="EKY27244.1"/>
    </source>
</evidence>
<dbReference type="AlphaFoldDB" id="L1QGU7"/>
<dbReference type="Gene3D" id="1.10.4030.10">
    <property type="entry name" value="Porin chaperone SurA, peptide-binding domain"/>
    <property type="match status" value="1"/>
</dbReference>
<dbReference type="Pfam" id="PF13624">
    <property type="entry name" value="SurA_N_3"/>
    <property type="match status" value="1"/>
</dbReference>